<comment type="similarity">
    <text evidence="1">Belongs to the DNA mismatch repair MutS family.</text>
</comment>
<dbReference type="InterPro" id="IPR036187">
    <property type="entry name" value="DNA_mismatch_repair_MutS_sf"/>
</dbReference>
<name>A0ABR0B595_9CRUS</name>
<dbReference type="Gene3D" id="3.40.50.300">
    <property type="entry name" value="P-loop containing nucleotide triphosphate hydrolases"/>
    <property type="match status" value="1"/>
</dbReference>
<evidence type="ECO:0000259" key="5">
    <source>
        <dbReference type="SMART" id="SM00534"/>
    </source>
</evidence>
<dbReference type="SUPFAM" id="SSF48334">
    <property type="entry name" value="DNA repair protein MutS, domain III"/>
    <property type="match status" value="1"/>
</dbReference>
<reference evidence="6 7" key="1">
    <citation type="journal article" date="2023" name="Nucleic Acids Res.">
        <title>The hologenome of Daphnia magna reveals possible DNA methylation and microbiome-mediated evolution of the host genome.</title>
        <authorList>
            <person name="Chaturvedi A."/>
            <person name="Li X."/>
            <person name="Dhandapani V."/>
            <person name="Marshall H."/>
            <person name="Kissane S."/>
            <person name="Cuenca-Cambronero M."/>
            <person name="Asole G."/>
            <person name="Calvet F."/>
            <person name="Ruiz-Romero M."/>
            <person name="Marangio P."/>
            <person name="Guigo R."/>
            <person name="Rago D."/>
            <person name="Mirbahai L."/>
            <person name="Eastwood N."/>
            <person name="Colbourne J.K."/>
            <person name="Zhou J."/>
            <person name="Mallon E."/>
            <person name="Orsini L."/>
        </authorList>
    </citation>
    <scope>NUCLEOTIDE SEQUENCE [LARGE SCALE GENOMIC DNA]</scope>
    <source>
        <strain evidence="6">LRV0_1</strain>
    </source>
</reference>
<dbReference type="Pfam" id="PF00488">
    <property type="entry name" value="MutS_V"/>
    <property type="match status" value="1"/>
</dbReference>
<evidence type="ECO:0000256" key="4">
    <source>
        <dbReference type="ARBA" id="ARBA00023125"/>
    </source>
</evidence>
<evidence type="ECO:0000256" key="3">
    <source>
        <dbReference type="ARBA" id="ARBA00022840"/>
    </source>
</evidence>
<evidence type="ECO:0000256" key="1">
    <source>
        <dbReference type="ARBA" id="ARBA00006271"/>
    </source>
</evidence>
<proteinExistence type="inferred from homology"/>
<feature type="domain" description="DNA mismatch repair proteins mutS family" evidence="5">
    <location>
        <begin position="134"/>
        <end position="326"/>
    </location>
</feature>
<evidence type="ECO:0000256" key="2">
    <source>
        <dbReference type="ARBA" id="ARBA00022741"/>
    </source>
</evidence>
<accession>A0ABR0B595</accession>
<comment type="caution">
    <text evidence="6">The sequence shown here is derived from an EMBL/GenBank/DDBJ whole genome shotgun (WGS) entry which is preliminary data.</text>
</comment>
<dbReference type="SMART" id="SM00534">
    <property type="entry name" value="MUTSac"/>
    <property type="match status" value="1"/>
</dbReference>
<protein>
    <recommendedName>
        <fullName evidence="5">DNA mismatch repair proteins mutS family domain-containing protein</fullName>
    </recommendedName>
</protein>
<dbReference type="Gene3D" id="1.10.1420.10">
    <property type="match status" value="2"/>
</dbReference>
<organism evidence="6 7">
    <name type="scientific">Daphnia magna</name>
    <dbReference type="NCBI Taxonomy" id="35525"/>
    <lineage>
        <taxon>Eukaryota</taxon>
        <taxon>Metazoa</taxon>
        <taxon>Ecdysozoa</taxon>
        <taxon>Arthropoda</taxon>
        <taxon>Crustacea</taxon>
        <taxon>Branchiopoda</taxon>
        <taxon>Diplostraca</taxon>
        <taxon>Cladocera</taxon>
        <taxon>Anomopoda</taxon>
        <taxon>Daphniidae</taxon>
        <taxon>Daphnia</taxon>
    </lineage>
</organism>
<dbReference type="InterPro" id="IPR000432">
    <property type="entry name" value="DNA_mismatch_repair_MutS_C"/>
</dbReference>
<keyword evidence="2" id="KW-0547">Nucleotide-binding</keyword>
<dbReference type="EMBL" id="JAOYFB010000040">
    <property type="protein sequence ID" value="KAK4036865.1"/>
    <property type="molecule type" value="Genomic_DNA"/>
</dbReference>
<keyword evidence="3" id="KW-0067">ATP-binding</keyword>
<dbReference type="InterPro" id="IPR027417">
    <property type="entry name" value="P-loop_NTPase"/>
</dbReference>
<keyword evidence="4" id="KW-0238">DNA-binding</keyword>
<keyword evidence="7" id="KW-1185">Reference proteome</keyword>
<evidence type="ECO:0000313" key="7">
    <source>
        <dbReference type="Proteomes" id="UP001234178"/>
    </source>
</evidence>
<gene>
    <name evidence="6" type="ORF">OUZ56_028902</name>
</gene>
<dbReference type="InterPro" id="IPR045076">
    <property type="entry name" value="MutS"/>
</dbReference>
<dbReference type="Proteomes" id="UP001234178">
    <property type="component" value="Unassembled WGS sequence"/>
</dbReference>
<dbReference type="PANTHER" id="PTHR11361:SF21">
    <property type="entry name" value="MUTS PROTEIN HOMOLOG 4"/>
    <property type="match status" value="1"/>
</dbReference>
<evidence type="ECO:0000313" key="6">
    <source>
        <dbReference type="EMBL" id="KAK4036865.1"/>
    </source>
</evidence>
<sequence length="406" mass="45719">MPSKVVLVDEQRDTLLEADVVKKQGNCMAFTTQHLLVSNERIKSVEKDIEKITNVVIEDLLAKTRSDIGSLYKLREIICQLDVIVSFAQVSSAGGFCRPAFANELVIRSGRHPILDQFSPSALVSNDTEMTVESNFHVITGANMSGKSTYIRQVMLLQIMAQIGCFVPASSASFRIVDQMFSRLGTHDRLENNASSFSLEMTEMNYIVRNAGPKSLVIIDELCNETAADQGSAICWSICEALIMTQAWIMIATHTPLVTKLQDLYFNVSNYHMEVLEEEREDGRSKLDYTHAIRPGVTQLENYGMKLACMLAFPPEILSRAKDLIPILTTNLKPLPKTTFDFKMNRLNYALHGKLLDIGRRMDALPDQTFLMEMQRVRDAYKEELNRIMAEHEADANWIAVIVNNG</sequence>
<dbReference type="PANTHER" id="PTHR11361">
    <property type="entry name" value="DNA MISMATCH REPAIR PROTEIN MUTS FAMILY MEMBER"/>
    <property type="match status" value="1"/>
</dbReference>
<dbReference type="SUPFAM" id="SSF52540">
    <property type="entry name" value="P-loop containing nucleoside triphosphate hydrolases"/>
    <property type="match status" value="1"/>
</dbReference>